<organism evidence="2 3">
    <name type="scientific">Frankia canadensis</name>
    <dbReference type="NCBI Taxonomy" id="1836972"/>
    <lineage>
        <taxon>Bacteria</taxon>
        <taxon>Bacillati</taxon>
        <taxon>Actinomycetota</taxon>
        <taxon>Actinomycetes</taxon>
        <taxon>Frankiales</taxon>
        <taxon>Frankiaceae</taxon>
        <taxon>Frankia</taxon>
    </lineage>
</organism>
<gene>
    <name evidence="2" type="ORF">FRACA_2610002</name>
</gene>
<dbReference type="PROSITE" id="PS50104">
    <property type="entry name" value="TIR"/>
    <property type="match status" value="1"/>
</dbReference>
<dbReference type="InterPro" id="IPR036388">
    <property type="entry name" value="WH-like_DNA-bd_sf"/>
</dbReference>
<dbReference type="AlphaFoldDB" id="A0A2I2KSK5"/>
<dbReference type="SUPFAM" id="SSF52200">
    <property type="entry name" value="Toll/Interleukin receptor TIR domain"/>
    <property type="match status" value="1"/>
</dbReference>
<dbReference type="RefSeq" id="WP_101832264.1">
    <property type="nucleotide sequence ID" value="NZ_FZMO01000181.1"/>
</dbReference>
<reference evidence="2 3" key="1">
    <citation type="submission" date="2017-06" db="EMBL/GenBank/DDBJ databases">
        <authorList>
            <person name="Kim H.J."/>
            <person name="Triplett B.A."/>
        </authorList>
    </citation>
    <scope>NUCLEOTIDE SEQUENCE [LARGE SCALE GENOMIC DNA]</scope>
    <source>
        <strain evidence="2">FRACA_ARgP5</strain>
    </source>
</reference>
<name>A0A2I2KSK5_9ACTN</name>
<dbReference type="GO" id="GO:0006355">
    <property type="term" value="P:regulation of DNA-templated transcription"/>
    <property type="evidence" value="ECO:0007669"/>
    <property type="project" value="InterPro"/>
</dbReference>
<feature type="domain" description="TIR" evidence="1">
    <location>
        <begin position="9"/>
        <end position="141"/>
    </location>
</feature>
<dbReference type="InterPro" id="IPR016032">
    <property type="entry name" value="Sig_transdc_resp-reg_C-effctor"/>
</dbReference>
<dbReference type="Gene3D" id="1.10.10.10">
    <property type="entry name" value="Winged helix-like DNA-binding domain superfamily/Winged helix DNA-binding domain"/>
    <property type="match status" value="1"/>
</dbReference>
<dbReference type="EMBL" id="FZMO01000181">
    <property type="protein sequence ID" value="SNQ48616.1"/>
    <property type="molecule type" value="Genomic_DNA"/>
</dbReference>
<dbReference type="InterPro" id="IPR000157">
    <property type="entry name" value="TIR_dom"/>
</dbReference>
<dbReference type="InterPro" id="IPR035897">
    <property type="entry name" value="Toll_tir_struct_dom_sf"/>
</dbReference>
<dbReference type="OrthoDB" id="218695at2"/>
<dbReference type="SUPFAM" id="SSF46894">
    <property type="entry name" value="C-terminal effector domain of the bipartite response regulators"/>
    <property type="match status" value="1"/>
</dbReference>
<dbReference type="Gene3D" id="3.40.50.10140">
    <property type="entry name" value="Toll/interleukin-1 receptor homology (TIR) domain"/>
    <property type="match status" value="1"/>
</dbReference>
<evidence type="ECO:0000259" key="1">
    <source>
        <dbReference type="PROSITE" id="PS50104"/>
    </source>
</evidence>
<evidence type="ECO:0000313" key="3">
    <source>
        <dbReference type="Proteomes" id="UP000234331"/>
    </source>
</evidence>
<dbReference type="Proteomes" id="UP000234331">
    <property type="component" value="Unassembled WGS sequence"/>
</dbReference>
<dbReference type="GO" id="GO:0003677">
    <property type="term" value="F:DNA binding"/>
    <property type="evidence" value="ECO:0007669"/>
    <property type="project" value="InterPro"/>
</dbReference>
<dbReference type="SMART" id="SM00421">
    <property type="entry name" value="HTH_LUXR"/>
    <property type="match status" value="1"/>
</dbReference>
<accession>A0A2I2KSK5</accession>
<dbReference type="InterPro" id="IPR000792">
    <property type="entry name" value="Tscrpt_reg_LuxR_C"/>
</dbReference>
<keyword evidence="3" id="KW-1185">Reference proteome</keyword>
<proteinExistence type="predicted"/>
<evidence type="ECO:0000313" key="2">
    <source>
        <dbReference type="EMBL" id="SNQ48616.1"/>
    </source>
</evidence>
<sequence>MAVVDNSTAGWDFFISYTSADQSWAEWVAWHLEDADYQVLIQCWDFVPGSDWRLKMEQGITQAVRTIAILSRSYLSSVYGGEEWRAARAADPEGLARKLLPIRIESCERPGILRTLVTIDLFDMAAGAARQRLLEEIQSALKGRAKPDIEPNFPVYPGRRPPIIPATFPGNTEYSDYNPSDTERLLLRLLGLGVKDEAVSRHLGVSVSTVRRMISDLMTVLDARSRFQAGARAAQRGWLE</sequence>
<dbReference type="Pfam" id="PF13676">
    <property type="entry name" value="TIR_2"/>
    <property type="match status" value="1"/>
</dbReference>
<protein>
    <recommendedName>
        <fullName evidence="1">TIR domain-containing protein</fullName>
    </recommendedName>
</protein>
<dbReference type="SMART" id="SM00255">
    <property type="entry name" value="TIR"/>
    <property type="match status" value="1"/>
</dbReference>
<dbReference type="GO" id="GO:0007165">
    <property type="term" value="P:signal transduction"/>
    <property type="evidence" value="ECO:0007669"/>
    <property type="project" value="InterPro"/>
</dbReference>